<evidence type="ECO:0000313" key="3">
    <source>
        <dbReference type="EMBL" id="KFZ36295.1"/>
    </source>
</evidence>
<reference evidence="3 4" key="1">
    <citation type="submission" date="2014-06" db="EMBL/GenBank/DDBJ databases">
        <title>Shewanella sp. YQH10.</title>
        <authorList>
            <person name="Liu Y."/>
            <person name="Zeng R."/>
        </authorList>
    </citation>
    <scope>NUCLEOTIDE SEQUENCE [LARGE SCALE GENOMIC DNA]</scope>
    <source>
        <strain evidence="3 4">YQH10</strain>
    </source>
</reference>
<keyword evidence="1" id="KW-0812">Transmembrane</keyword>
<dbReference type="OrthoDB" id="5293867at2"/>
<keyword evidence="4" id="KW-1185">Reference proteome</keyword>
<dbReference type="RefSeq" id="WP_037445339.1">
    <property type="nucleotide sequence ID" value="NZ_JPEO01000020.1"/>
</dbReference>
<keyword evidence="1" id="KW-0472">Membrane</keyword>
<proteinExistence type="predicted"/>
<dbReference type="Proteomes" id="UP000029264">
    <property type="component" value="Unassembled WGS sequence"/>
</dbReference>
<feature type="domain" description="DUF2489" evidence="2">
    <location>
        <begin position="13"/>
        <end position="146"/>
    </location>
</feature>
<gene>
    <name evidence="3" type="ORF">HR45_17160</name>
</gene>
<comment type="caution">
    <text evidence="3">The sequence shown here is derived from an EMBL/GenBank/DDBJ whole genome shotgun (WGS) entry which is preliminary data.</text>
</comment>
<name>A0A094J8P4_9GAMM</name>
<organism evidence="3 4">
    <name type="scientific">Shewanella mangrovi</name>
    <dbReference type="NCBI Taxonomy" id="1515746"/>
    <lineage>
        <taxon>Bacteria</taxon>
        <taxon>Pseudomonadati</taxon>
        <taxon>Pseudomonadota</taxon>
        <taxon>Gammaproteobacteria</taxon>
        <taxon>Alteromonadales</taxon>
        <taxon>Shewanellaceae</taxon>
        <taxon>Shewanella</taxon>
    </lineage>
</organism>
<evidence type="ECO:0000256" key="1">
    <source>
        <dbReference type="SAM" id="Phobius"/>
    </source>
</evidence>
<dbReference type="InterPro" id="IPR019617">
    <property type="entry name" value="DUF2489"/>
</dbReference>
<keyword evidence="1" id="KW-1133">Transmembrane helix</keyword>
<dbReference type="STRING" id="1515746.HR45_17160"/>
<accession>A0A094J8P4</accession>
<dbReference type="eggNOG" id="ENOG50332QM">
    <property type="taxonomic scope" value="Bacteria"/>
</dbReference>
<evidence type="ECO:0000313" key="4">
    <source>
        <dbReference type="Proteomes" id="UP000029264"/>
    </source>
</evidence>
<evidence type="ECO:0000259" key="2">
    <source>
        <dbReference type="Pfam" id="PF10675"/>
    </source>
</evidence>
<sequence>MQILLVVVALLIVVGLATYATMLLIRLQKQNKSRQAAINAQQQAIKERQQRVLTDIRYIAQAMTEDRCEISEGVLRIAKLFEALSLTERVEGDFPATYQHYELIKTHPILEQRAALPKQERMRLDLSRMKSEANLQQAILGEAKTLAKFELKPTH</sequence>
<feature type="transmembrane region" description="Helical" evidence="1">
    <location>
        <begin position="6"/>
        <end position="25"/>
    </location>
</feature>
<dbReference type="AlphaFoldDB" id="A0A094J8P4"/>
<dbReference type="EMBL" id="JPEO01000020">
    <property type="protein sequence ID" value="KFZ36295.1"/>
    <property type="molecule type" value="Genomic_DNA"/>
</dbReference>
<protein>
    <recommendedName>
        <fullName evidence="2">DUF2489 domain-containing protein</fullName>
    </recommendedName>
</protein>
<dbReference type="Pfam" id="PF10675">
    <property type="entry name" value="DUF2489"/>
    <property type="match status" value="1"/>
</dbReference>